<sequence>MSQIPVIEQSLIDYLDRMYPDVSPELVMSEREIFFRRGAVDVIRTLKRIHEEQNETFEGFRDD</sequence>
<evidence type="ECO:0000313" key="1">
    <source>
        <dbReference type="EMBL" id="WMM95734.1"/>
    </source>
</evidence>
<gene>
    <name evidence="1" type="ORF">CRP403_gp20</name>
</gene>
<dbReference type="Proteomes" id="UP001304225">
    <property type="component" value="Segment"/>
</dbReference>
<accession>A0AAX3ZWW0</accession>
<dbReference type="EMBL" id="OR420752">
    <property type="protein sequence ID" value="WMM95734.1"/>
    <property type="molecule type" value="Genomic_DNA"/>
</dbReference>
<protein>
    <submittedName>
        <fullName evidence="1">Uncharacterized protein</fullName>
    </submittedName>
</protein>
<reference evidence="1 2" key="1">
    <citation type="submission" date="2023-08" db="EMBL/GenBank/DDBJ databases">
        <authorList>
            <person name="Du S."/>
            <person name="Wu Z."/>
            <person name="Wu Y."/>
            <person name="Yang M."/>
            <person name="Shao J."/>
            <person name="Liu H."/>
            <person name="Zhao Y."/>
            <person name="Zhang Z."/>
        </authorList>
    </citation>
    <scope>NUCLEOTIDE SEQUENCE [LARGE SCALE GENOMIC DNA]</scope>
</reference>
<organism evidence="1 2">
    <name type="scientific">Roseobacter phage CRP-403</name>
    <dbReference type="NCBI Taxonomy" id="3072849"/>
    <lineage>
        <taxon>Viruses</taxon>
        <taxon>Duplodnaviria</taxon>
        <taxon>Heunggongvirae</taxon>
        <taxon>Uroviricota</taxon>
        <taxon>Caudoviricetes</taxon>
        <taxon>Autographivirales</taxon>
        <taxon>Autographivirales incertae sedis</taxon>
        <taxon>Shangxiadianvirus</taxon>
        <taxon>Shangxiadianvirus CRP403</taxon>
    </lineage>
</organism>
<proteinExistence type="predicted"/>
<evidence type="ECO:0000313" key="2">
    <source>
        <dbReference type="Proteomes" id="UP001304225"/>
    </source>
</evidence>
<name>A0AAX3ZWW0_9CAUD</name>
<keyword evidence="2" id="KW-1185">Reference proteome</keyword>